<dbReference type="HOGENOM" id="CLU_035402_1_1_6"/>
<dbReference type="KEGG" id="tig:THII_3513"/>
<evidence type="ECO:0000256" key="1">
    <source>
        <dbReference type="PIRSR" id="PIRSR611757-1"/>
    </source>
</evidence>
<feature type="domain" description="Transglycosylase SLT" evidence="2">
    <location>
        <begin position="16"/>
        <end position="304"/>
    </location>
</feature>
<dbReference type="InterPro" id="IPR023346">
    <property type="entry name" value="Lysozyme-like_dom_sf"/>
</dbReference>
<evidence type="ECO:0000259" key="2">
    <source>
        <dbReference type="Pfam" id="PF13406"/>
    </source>
</evidence>
<dbReference type="Gene3D" id="1.10.530.10">
    <property type="match status" value="1"/>
</dbReference>
<keyword evidence="4" id="KW-1185">Reference proteome</keyword>
<proteinExistence type="predicted"/>
<dbReference type="STRING" id="40754.THII_3513"/>
<name>A0A090AQD6_9GAMM</name>
<dbReference type="SUPFAM" id="SSF53955">
    <property type="entry name" value="Lysozyme-like"/>
    <property type="match status" value="1"/>
</dbReference>
<sequence length="320" mass="36740">MLNAVNAMAQTITQERFITDMVERHQFDKSYLEYLFNHAKVRKSIIKAMTPHPTGKAKPWYQYRRIFIQDQRISDGVAFWHNHASILKRAEATYGVPPQIIIAIIGVETLYGQNQGNFRVIDALVTLSFHSSRRADFFREELEHYLLLTREEGFDPLQLQGSYAGAMGIGQFMPSSFRSYAVDFDGDGRRDIWNNYADAIGSVANYFHRFGWQSGQPIVKATQINPTALDTLLGLAFEPKYTLTQLQQFGLKYHGDELANTSGLFIDLETEQGPAYWLGFQNYYVITRYNHSKNYAMAVYQLAQEIAHQYAQENSLLESN</sequence>
<dbReference type="Pfam" id="PF13406">
    <property type="entry name" value="SLT_2"/>
    <property type="match status" value="1"/>
</dbReference>
<reference evidence="3 4" key="1">
    <citation type="journal article" date="2014" name="ISME J.">
        <title>Ecophysiology of Thioploca ingrica as revealed by the complete genome sequence supplemented with proteomic evidence.</title>
        <authorList>
            <person name="Kojima H."/>
            <person name="Ogura Y."/>
            <person name="Yamamoto N."/>
            <person name="Togashi T."/>
            <person name="Mori H."/>
            <person name="Watanabe T."/>
            <person name="Nemoto F."/>
            <person name="Kurokawa K."/>
            <person name="Hayashi T."/>
            <person name="Fukui M."/>
        </authorList>
    </citation>
    <scope>NUCLEOTIDE SEQUENCE [LARGE SCALE GENOMIC DNA]</scope>
</reference>
<protein>
    <submittedName>
        <fullName evidence="3">Membrane-bound lytic murein transglycosylase B</fullName>
    </submittedName>
</protein>
<dbReference type="PANTHER" id="PTHR30163:SF9">
    <property type="entry name" value="MEMBRANE-BOUND LYTIC MUREIN TRANSGLYCOSYLASE B"/>
    <property type="match status" value="1"/>
</dbReference>
<dbReference type="GO" id="GO:0008933">
    <property type="term" value="F:peptidoglycan lytic transglycosylase activity"/>
    <property type="evidence" value="ECO:0007669"/>
    <property type="project" value="TreeGrafter"/>
</dbReference>
<dbReference type="NCBIfam" id="TIGR02282">
    <property type="entry name" value="MltB"/>
    <property type="match status" value="1"/>
</dbReference>
<dbReference type="InterPro" id="IPR011757">
    <property type="entry name" value="Lytic_transglycosylase_MltB"/>
</dbReference>
<gene>
    <name evidence="3" type="ORF">THII_3513</name>
</gene>
<organism evidence="3 4">
    <name type="scientific">Thioploca ingrica</name>
    <dbReference type="NCBI Taxonomy" id="40754"/>
    <lineage>
        <taxon>Bacteria</taxon>
        <taxon>Pseudomonadati</taxon>
        <taxon>Pseudomonadota</taxon>
        <taxon>Gammaproteobacteria</taxon>
        <taxon>Thiotrichales</taxon>
        <taxon>Thiotrichaceae</taxon>
        <taxon>Thioploca</taxon>
    </lineage>
</organism>
<dbReference type="InterPro" id="IPR043426">
    <property type="entry name" value="MltB-like"/>
</dbReference>
<dbReference type="Proteomes" id="UP000031623">
    <property type="component" value="Chromosome"/>
</dbReference>
<dbReference type="EMBL" id="AP014633">
    <property type="protein sequence ID" value="BAP57810.1"/>
    <property type="molecule type" value="Genomic_DNA"/>
</dbReference>
<accession>A0A090AQD6</accession>
<dbReference type="FunFam" id="1.10.8.350:FF:000001">
    <property type="entry name" value="Lytic murein transglycosylase B"/>
    <property type="match status" value="1"/>
</dbReference>
<dbReference type="Gene3D" id="1.10.8.350">
    <property type="entry name" value="Bacterial muramidase"/>
    <property type="match status" value="1"/>
</dbReference>
<dbReference type="InterPro" id="IPR031304">
    <property type="entry name" value="SLT_2"/>
</dbReference>
<evidence type="ECO:0000313" key="4">
    <source>
        <dbReference type="Proteomes" id="UP000031623"/>
    </source>
</evidence>
<dbReference type="PANTHER" id="PTHR30163">
    <property type="entry name" value="MEMBRANE-BOUND LYTIC MUREIN TRANSGLYCOSYLASE B"/>
    <property type="match status" value="1"/>
</dbReference>
<feature type="active site" evidence="1">
    <location>
        <position position="108"/>
    </location>
</feature>
<dbReference type="GO" id="GO:0009253">
    <property type="term" value="P:peptidoglycan catabolic process"/>
    <property type="evidence" value="ECO:0007669"/>
    <property type="project" value="TreeGrafter"/>
</dbReference>
<dbReference type="AlphaFoldDB" id="A0A090AQD6"/>
<evidence type="ECO:0000313" key="3">
    <source>
        <dbReference type="EMBL" id="BAP57810.1"/>
    </source>
</evidence>
<dbReference type="CDD" id="cd13399">
    <property type="entry name" value="Slt35-like"/>
    <property type="match status" value="1"/>
</dbReference>